<comment type="caution">
    <text evidence="6">The sequence shown here is derived from an EMBL/GenBank/DDBJ whole genome shotgun (WGS) entry which is preliminary data.</text>
</comment>
<evidence type="ECO:0000256" key="4">
    <source>
        <dbReference type="RuleBase" id="RU361187"/>
    </source>
</evidence>
<sequence>MALDSVTELAAPPAVIQNPVLTGFHPDPSILRVGEDYYLATSTFEWFPGVGLHHSRDLVHWRSLGGALTTEELLQMRGVRDSGGVWAPCLSYADGLFYLVYSNVGTYGGGFWDTPNFVVTAPDITGPWSEPVRLHSLGFDASMFHDDDGRSWMLSMAADFRPGREVFAGIVLQEYDRAARRLRGEPTTIFTGTQAGLVEGPHLYRHDGWYYLVTAEGGTQWEHQVTVARSRTIAGPYEVDPAGPMLTSWPDPTLALQKAGHGSLVATPDGEWYLAHLTGRPLTERGRCVLGRETALQRVEWSADGWPRVPGGRPSSEVVAPRLEPHPWPAEPERDDFDALVLGSPWSTLRRPPSSDWLSLTERPGQLRLYGGESPVSLRDSSLVGRRIEHLSCAFETRVSSAPATFRHMAGVAAYYNTLNWAYARLTWHEVHGPCVDVLVSDRGRLVNASAPVPVADPAAGVTLRAELDRASLRFGYAIGDGALQWWPETHDATRLSDEYALEIYDAREKVSGFTGAFFALWAQDLTGGQLPADFAYATYERR</sequence>
<dbReference type="PANTHER" id="PTHR42812">
    <property type="entry name" value="BETA-XYLOSIDASE"/>
    <property type="match status" value="1"/>
</dbReference>
<accession>A0ABP6T1Q3</accession>
<dbReference type="InterPro" id="IPR023296">
    <property type="entry name" value="Glyco_hydro_beta-prop_sf"/>
</dbReference>
<evidence type="ECO:0000313" key="7">
    <source>
        <dbReference type="Proteomes" id="UP001501676"/>
    </source>
</evidence>
<protein>
    <submittedName>
        <fullName evidence="6">Glycoside hydrolase family 43 protein</fullName>
    </submittedName>
</protein>
<dbReference type="EMBL" id="BAAAYN010000030">
    <property type="protein sequence ID" value="GAA3390973.1"/>
    <property type="molecule type" value="Genomic_DNA"/>
</dbReference>
<feature type="domain" description="Beta-xylosidase C-terminal Concanavalin A-like" evidence="5">
    <location>
        <begin position="334"/>
        <end position="541"/>
    </location>
</feature>
<dbReference type="RefSeq" id="WP_345730349.1">
    <property type="nucleotide sequence ID" value="NZ_BAAAYN010000030.1"/>
</dbReference>
<reference evidence="7" key="1">
    <citation type="journal article" date="2019" name="Int. J. Syst. Evol. Microbiol.">
        <title>The Global Catalogue of Microorganisms (GCM) 10K type strain sequencing project: providing services to taxonomists for standard genome sequencing and annotation.</title>
        <authorList>
            <consortium name="The Broad Institute Genomics Platform"/>
            <consortium name="The Broad Institute Genome Sequencing Center for Infectious Disease"/>
            <person name="Wu L."/>
            <person name="Ma J."/>
        </authorList>
    </citation>
    <scope>NUCLEOTIDE SEQUENCE [LARGE SCALE GENOMIC DNA]</scope>
    <source>
        <strain evidence="7">JCM 9458</strain>
    </source>
</reference>
<dbReference type="InterPro" id="IPR051795">
    <property type="entry name" value="Glycosyl_Hydrlase_43"/>
</dbReference>
<dbReference type="InterPro" id="IPR013320">
    <property type="entry name" value="ConA-like_dom_sf"/>
</dbReference>
<evidence type="ECO:0000256" key="1">
    <source>
        <dbReference type="ARBA" id="ARBA00009865"/>
    </source>
</evidence>
<dbReference type="GO" id="GO:0016787">
    <property type="term" value="F:hydrolase activity"/>
    <property type="evidence" value="ECO:0007669"/>
    <property type="project" value="UniProtKB-KW"/>
</dbReference>
<dbReference type="CDD" id="cd09000">
    <property type="entry name" value="GH43_SXA-like"/>
    <property type="match status" value="1"/>
</dbReference>
<proteinExistence type="inferred from homology"/>
<dbReference type="Pfam" id="PF17851">
    <property type="entry name" value="GH43_C2"/>
    <property type="match status" value="1"/>
</dbReference>
<organism evidence="6 7">
    <name type="scientific">Cryptosporangium minutisporangium</name>
    <dbReference type="NCBI Taxonomy" id="113569"/>
    <lineage>
        <taxon>Bacteria</taxon>
        <taxon>Bacillati</taxon>
        <taxon>Actinomycetota</taxon>
        <taxon>Actinomycetes</taxon>
        <taxon>Cryptosporangiales</taxon>
        <taxon>Cryptosporangiaceae</taxon>
        <taxon>Cryptosporangium</taxon>
    </lineage>
</organism>
<comment type="similarity">
    <text evidence="1 4">Belongs to the glycosyl hydrolase 43 family.</text>
</comment>
<dbReference type="Proteomes" id="UP001501676">
    <property type="component" value="Unassembled WGS sequence"/>
</dbReference>
<keyword evidence="2 4" id="KW-0378">Hydrolase</keyword>
<evidence type="ECO:0000256" key="2">
    <source>
        <dbReference type="ARBA" id="ARBA00022801"/>
    </source>
</evidence>
<dbReference type="PANTHER" id="PTHR42812:SF12">
    <property type="entry name" value="BETA-XYLOSIDASE-RELATED"/>
    <property type="match status" value="1"/>
</dbReference>
<dbReference type="InterPro" id="IPR006710">
    <property type="entry name" value="Glyco_hydro_43"/>
</dbReference>
<evidence type="ECO:0000256" key="3">
    <source>
        <dbReference type="ARBA" id="ARBA00023295"/>
    </source>
</evidence>
<keyword evidence="3 4" id="KW-0326">Glycosidase</keyword>
<dbReference type="SUPFAM" id="SSF75005">
    <property type="entry name" value="Arabinanase/levansucrase/invertase"/>
    <property type="match status" value="1"/>
</dbReference>
<dbReference type="Pfam" id="PF04616">
    <property type="entry name" value="Glyco_hydro_43"/>
    <property type="match status" value="1"/>
</dbReference>
<dbReference type="SUPFAM" id="SSF49899">
    <property type="entry name" value="Concanavalin A-like lectins/glucanases"/>
    <property type="match status" value="1"/>
</dbReference>
<evidence type="ECO:0000313" key="6">
    <source>
        <dbReference type="EMBL" id="GAA3390973.1"/>
    </source>
</evidence>
<evidence type="ECO:0000259" key="5">
    <source>
        <dbReference type="Pfam" id="PF17851"/>
    </source>
</evidence>
<name>A0ABP6T1Q3_9ACTN</name>
<dbReference type="InterPro" id="IPR041542">
    <property type="entry name" value="GH43_C2"/>
</dbReference>
<dbReference type="Gene3D" id="2.60.120.200">
    <property type="match status" value="1"/>
</dbReference>
<keyword evidence="7" id="KW-1185">Reference proteome</keyword>
<gene>
    <name evidence="6" type="ORF">GCM10020369_47030</name>
</gene>
<dbReference type="Gene3D" id="2.115.10.20">
    <property type="entry name" value="Glycosyl hydrolase domain, family 43"/>
    <property type="match status" value="1"/>
</dbReference>